<dbReference type="PANTHER" id="PTHR30217">
    <property type="entry name" value="PEPTIDASE U32 FAMILY"/>
    <property type="match status" value="1"/>
</dbReference>
<dbReference type="InterPro" id="IPR001539">
    <property type="entry name" value="Peptidase_U32"/>
</dbReference>
<dbReference type="Pfam" id="PF12392">
    <property type="entry name" value="DUF3656"/>
    <property type="match status" value="1"/>
</dbReference>
<dbReference type="PANTHER" id="PTHR30217:SF10">
    <property type="entry name" value="23S RRNA 5-HYDROXYCYTIDINE C2501 SYNTHASE"/>
    <property type="match status" value="1"/>
</dbReference>
<dbReference type="PROSITE" id="PS01276">
    <property type="entry name" value="PEPTIDASE_U32"/>
    <property type="match status" value="1"/>
</dbReference>
<feature type="domain" description="Peptidase U32 collagenase" evidence="1">
    <location>
        <begin position="413"/>
        <end position="528"/>
    </location>
</feature>
<dbReference type="EMBL" id="QSOE01000054">
    <property type="protein sequence ID" value="RGI86965.1"/>
    <property type="molecule type" value="Genomic_DNA"/>
</dbReference>
<protein>
    <submittedName>
        <fullName evidence="2">U32 family peptidase</fullName>
    </submittedName>
</protein>
<sequence length="859" mass="98832">MSCKNRLLDWRRTMNFIKKRKLPELLAPAGSFEHLKAAVAAGADAIYMGGEKFGARAYAHNFSREDMIEALQFAHFHERKLYLTVNTLMKEKELFEELGDFLFPYYENGLDGVIVQDIGAVRFIRENFPDLEIHGSTQLTVTDFRGAVAAKRMGMTRVVPARELSLAEIKRIKKETGLEVEVFVHGALCYCYSGQCLLSSMYGGRSGNRGRCAQPCRLPYTLMNADGMILNPSKYTKYLLSPKDLCSLSMLPSLMEIPVDSLKIEGRMKNVEYVAGVTAIYRKYLDKISENWEQRAQFQPEEEDIHALEELYCRGSFTEGYWNKHNGQDMMAAVSPKNTGRKVGKVLSVSKNKVRMHFEDTLHPKDILVIPVSKDGQDEVILTVPSKDVGTSLKGQVTLNAPRTQSIKPGMPVYRRRNEELLTHIEKNILNGVIKYPVTGDITLKVGEPLMLQLFCREESVFVEGPVIECSEKRPVTKEDILRQMHKTGNVPFTLTSFEVNLDEGCFLPMSSLKRIRQDGFALLEEKLRICKNRVDNLPEKREYFYEKNLSSKELDNQQNLMNKRYDCPNQAQRELNSEQEERIASVYNIKQAFLYCEDTFFDGICLPWEFFSEKELENVGEKIKTAGKSLYLALPRVFRGNNVLEDQLKKICSLSIWDGIYAYTINEMEFLMQLEGCTTRVIAGASFYHWNSSAIQESNALYDNMTVRELPVELSEEEISDMIKGMDKEQQQTVDFELLIYGRIPVMQSAQCLKKTCGHCNKTSGRLWLEDKKKRKLLVTTHCMDCYNLIWQDKPKSLIGENIKEVSSHIKRHRFDLFELTEAEVSSVKQRYLKWKEQHFTEEQSKDTSDSYWNYGIE</sequence>
<reference evidence="2 3" key="1">
    <citation type="submission" date="2018-08" db="EMBL/GenBank/DDBJ databases">
        <title>A genome reference for cultivated species of the human gut microbiota.</title>
        <authorList>
            <person name="Zou Y."/>
            <person name="Xue W."/>
            <person name="Luo G."/>
        </authorList>
    </citation>
    <scope>NUCLEOTIDE SEQUENCE [LARGE SCALE GENOMIC DNA]</scope>
    <source>
        <strain evidence="2 3">TM10-1AC</strain>
    </source>
</reference>
<evidence type="ECO:0000313" key="2">
    <source>
        <dbReference type="EMBL" id="RGI86965.1"/>
    </source>
</evidence>
<dbReference type="InterPro" id="IPR020988">
    <property type="entry name" value="Pept_U32_collagenase"/>
</dbReference>
<dbReference type="Pfam" id="PF01136">
    <property type="entry name" value="Peptidase_U32"/>
    <property type="match status" value="1"/>
</dbReference>
<name>A0A374NKM4_9FIRM</name>
<gene>
    <name evidence="2" type="ORF">DXD91_09005</name>
</gene>
<dbReference type="AlphaFoldDB" id="A0A374NKM4"/>
<dbReference type="Proteomes" id="UP000262524">
    <property type="component" value="Unassembled WGS sequence"/>
</dbReference>
<dbReference type="InterPro" id="IPR051454">
    <property type="entry name" value="RNA/ubiquinone_mod_enzymes"/>
</dbReference>
<accession>A0A374NKM4</accession>
<evidence type="ECO:0000259" key="1">
    <source>
        <dbReference type="Pfam" id="PF12392"/>
    </source>
</evidence>
<comment type="caution">
    <text evidence="2">The sequence shown here is derived from an EMBL/GenBank/DDBJ whole genome shotgun (WGS) entry which is preliminary data.</text>
</comment>
<evidence type="ECO:0000313" key="3">
    <source>
        <dbReference type="Proteomes" id="UP000262524"/>
    </source>
</evidence>
<proteinExistence type="predicted"/>
<organism evidence="2 3">
    <name type="scientific">Anaerobutyricum hallii</name>
    <dbReference type="NCBI Taxonomy" id="39488"/>
    <lineage>
        <taxon>Bacteria</taxon>
        <taxon>Bacillati</taxon>
        <taxon>Bacillota</taxon>
        <taxon>Clostridia</taxon>
        <taxon>Lachnospirales</taxon>
        <taxon>Lachnospiraceae</taxon>
        <taxon>Anaerobutyricum</taxon>
    </lineage>
</organism>